<dbReference type="GO" id="GO:0005737">
    <property type="term" value="C:cytoplasm"/>
    <property type="evidence" value="ECO:0007669"/>
    <property type="project" value="UniProtKB-SubCell"/>
</dbReference>
<dbReference type="RefSeq" id="WP_242838469.1">
    <property type="nucleotide sequence ID" value="NZ_HG917868.1"/>
</dbReference>
<accession>W6RYI2</accession>
<dbReference type="NCBIfam" id="TIGR00152">
    <property type="entry name" value="dephospho-CoA kinase"/>
    <property type="match status" value="1"/>
</dbReference>
<dbReference type="GO" id="GO:0004140">
    <property type="term" value="F:dephospho-CoA kinase activity"/>
    <property type="evidence" value="ECO:0007669"/>
    <property type="project" value="UniProtKB-UniRule"/>
</dbReference>
<dbReference type="PANTHER" id="PTHR10695:SF46">
    <property type="entry name" value="BIFUNCTIONAL COENZYME A SYNTHASE-RELATED"/>
    <property type="match status" value="1"/>
</dbReference>
<proteinExistence type="inferred from homology"/>
<comment type="similarity">
    <text evidence="3">Belongs to the CoaE family.</text>
</comment>
<evidence type="ECO:0000256" key="2">
    <source>
        <dbReference type="ARBA" id="ARBA00022840"/>
    </source>
</evidence>
<dbReference type="STRING" id="1216932.CM240_1526"/>
<dbReference type="PATRIC" id="fig|1216932.3.peg.1518"/>
<dbReference type="HOGENOM" id="CLU_057180_0_0_9"/>
<keyword evidence="6" id="KW-1185">Reference proteome</keyword>
<protein>
    <recommendedName>
        <fullName evidence="3 4">Dephospho-CoA kinase</fullName>
        <ecNumber evidence="3 4">2.7.1.24</ecNumber>
    </recommendedName>
    <alternativeName>
        <fullName evidence="3">Dephosphocoenzyme A kinase</fullName>
    </alternativeName>
</protein>
<dbReference type="AlphaFoldDB" id="W6RYI2"/>
<dbReference type="UniPathway" id="UPA00241">
    <property type="reaction ID" value="UER00356"/>
</dbReference>
<keyword evidence="3" id="KW-0963">Cytoplasm</keyword>
<keyword evidence="1 3" id="KW-0547">Nucleotide-binding</keyword>
<feature type="binding site" evidence="3">
    <location>
        <begin position="22"/>
        <end position="27"/>
    </location>
    <ligand>
        <name>ATP</name>
        <dbReference type="ChEBI" id="CHEBI:30616"/>
    </ligand>
</feature>
<keyword evidence="3 5" id="KW-0418">Kinase</keyword>
<dbReference type="EC" id="2.7.1.24" evidence="3 4"/>
<dbReference type="InterPro" id="IPR027417">
    <property type="entry name" value="P-loop_NTPase"/>
</dbReference>
<evidence type="ECO:0000256" key="3">
    <source>
        <dbReference type="HAMAP-Rule" id="MF_00376"/>
    </source>
</evidence>
<dbReference type="Proteomes" id="UP000019426">
    <property type="component" value="Chromosome M2/40_rep1"/>
</dbReference>
<dbReference type="GO" id="GO:0005524">
    <property type="term" value="F:ATP binding"/>
    <property type="evidence" value="ECO:0007669"/>
    <property type="project" value="UniProtKB-UniRule"/>
</dbReference>
<evidence type="ECO:0000313" key="5">
    <source>
        <dbReference type="EMBL" id="CDM68684.1"/>
    </source>
</evidence>
<comment type="catalytic activity">
    <reaction evidence="3">
        <text>3'-dephospho-CoA + ATP = ADP + CoA + H(+)</text>
        <dbReference type="Rhea" id="RHEA:18245"/>
        <dbReference type="ChEBI" id="CHEBI:15378"/>
        <dbReference type="ChEBI" id="CHEBI:30616"/>
        <dbReference type="ChEBI" id="CHEBI:57287"/>
        <dbReference type="ChEBI" id="CHEBI:57328"/>
        <dbReference type="ChEBI" id="CHEBI:456216"/>
        <dbReference type="EC" id="2.7.1.24"/>
    </reaction>
</comment>
<dbReference type="KEGG" id="clt:CM240_1526"/>
<sequence length="212" mass="24432">MLGKHGTKQNRIVKIGITGTIGSGKSTVSSFLKENGFDVVDADIISREILDKYKEVREKIKNTFGDDIFENEKLNRKKLGTIVFNDDKKRKQLEAITIPYIIKEIEMRIDILRSVGKKIVFIDAPTLIEHGLHKSMDYNILITLDEETRISRVMRRDGISREEVLNRIKAQMSQEDKVKYVDFVLENNGEIEETYHKIVSILKDGVGYEKIM</sequence>
<dbReference type="HAMAP" id="MF_00376">
    <property type="entry name" value="Dephospho_CoA_kinase"/>
    <property type="match status" value="1"/>
</dbReference>
<evidence type="ECO:0000256" key="1">
    <source>
        <dbReference type="ARBA" id="ARBA00022741"/>
    </source>
</evidence>
<evidence type="ECO:0000256" key="4">
    <source>
        <dbReference type="NCBIfam" id="TIGR00152"/>
    </source>
</evidence>
<keyword evidence="3" id="KW-0173">Coenzyme A biosynthesis</keyword>
<dbReference type="PANTHER" id="PTHR10695">
    <property type="entry name" value="DEPHOSPHO-COA KINASE-RELATED"/>
    <property type="match status" value="1"/>
</dbReference>
<dbReference type="eggNOG" id="COG0237">
    <property type="taxonomic scope" value="Bacteria"/>
</dbReference>
<comment type="function">
    <text evidence="3">Catalyzes the phosphorylation of the 3'-hydroxyl group of dephosphocoenzyme A to form coenzyme A.</text>
</comment>
<dbReference type="EMBL" id="HG917868">
    <property type="protein sequence ID" value="CDM68684.1"/>
    <property type="molecule type" value="Genomic_DNA"/>
</dbReference>
<evidence type="ECO:0000313" key="6">
    <source>
        <dbReference type="Proteomes" id="UP000019426"/>
    </source>
</evidence>
<dbReference type="SUPFAM" id="SSF52540">
    <property type="entry name" value="P-loop containing nucleoside triphosphate hydrolases"/>
    <property type="match status" value="1"/>
</dbReference>
<dbReference type="Gene3D" id="3.40.50.300">
    <property type="entry name" value="P-loop containing nucleotide triphosphate hydrolases"/>
    <property type="match status" value="1"/>
</dbReference>
<dbReference type="GO" id="GO:0015937">
    <property type="term" value="P:coenzyme A biosynthetic process"/>
    <property type="evidence" value="ECO:0007669"/>
    <property type="project" value="UniProtKB-UniRule"/>
</dbReference>
<comment type="pathway">
    <text evidence="3">Cofactor biosynthesis; coenzyme A biosynthesis; CoA from (R)-pantothenate: step 5/5.</text>
</comment>
<organism evidence="5 6">
    <name type="scientific">Clostridium bornimense</name>
    <dbReference type="NCBI Taxonomy" id="1216932"/>
    <lineage>
        <taxon>Bacteria</taxon>
        <taxon>Bacillati</taxon>
        <taxon>Bacillota</taxon>
        <taxon>Clostridia</taxon>
        <taxon>Eubacteriales</taxon>
        <taxon>Clostridiaceae</taxon>
        <taxon>Clostridium</taxon>
    </lineage>
</organism>
<comment type="subcellular location">
    <subcellularLocation>
        <location evidence="3">Cytoplasm</location>
    </subcellularLocation>
</comment>
<gene>
    <name evidence="3 5" type="primary">coaE</name>
    <name evidence="5" type="ORF">CM240_1526</name>
</gene>
<dbReference type="InterPro" id="IPR001977">
    <property type="entry name" value="Depp_CoAkinase"/>
</dbReference>
<dbReference type="CDD" id="cd02022">
    <property type="entry name" value="DPCK"/>
    <property type="match status" value="1"/>
</dbReference>
<keyword evidence="2 3" id="KW-0067">ATP-binding</keyword>
<dbReference type="PROSITE" id="PS51219">
    <property type="entry name" value="DPCK"/>
    <property type="match status" value="1"/>
</dbReference>
<keyword evidence="3 5" id="KW-0808">Transferase</keyword>
<reference evidence="5 6" key="1">
    <citation type="submission" date="2013-11" db="EMBL/GenBank/DDBJ databases">
        <title>Complete genome sequence of Clostridum sp. M2/40.</title>
        <authorList>
            <person name="Wibberg D."/>
            <person name="Puehler A."/>
            <person name="Schlueter A."/>
        </authorList>
    </citation>
    <scope>NUCLEOTIDE SEQUENCE [LARGE SCALE GENOMIC DNA]</scope>
    <source>
        <strain evidence="6">M2/40</strain>
    </source>
</reference>
<dbReference type="Pfam" id="PF01121">
    <property type="entry name" value="CoaE"/>
    <property type="match status" value="1"/>
</dbReference>
<name>W6RYI2_9CLOT</name>